<dbReference type="GO" id="GO:0016791">
    <property type="term" value="F:phosphatase activity"/>
    <property type="evidence" value="ECO:0007669"/>
    <property type="project" value="TreeGrafter"/>
</dbReference>
<dbReference type="InterPro" id="IPR011152">
    <property type="entry name" value="Pesterase_MJ0912"/>
</dbReference>
<evidence type="ECO:0000313" key="4">
    <source>
        <dbReference type="Proteomes" id="UP000287798"/>
    </source>
</evidence>
<accession>A0A426QID0</accession>
<dbReference type="PIRSF" id="PIRSF000883">
    <property type="entry name" value="Pesterase_MJ0912"/>
    <property type="match status" value="1"/>
</dbReference>
<gene>
    <name evidence="3" type="ORF">D6C00_05785</name>
</gene>
<evidence type="ECO:0000256" key="1">
    <source>
        <dbReference type="ARBA" id="ARBA00008950"/>
    </source>
</evidence>
<dbReference type="RefSeq" id="WP_125180842.1">
    <property type="nucleotide sequence ID" value="NZ_QZMU01000001.1"/>
</dbReference>
<dbReference type="AlphaFoldDB" id="A0A426QID0"/>
<dbReference type="GO" id="GO:0005737">
    <property type="term" value="C:cytoplasm"/>
    <property type="evidence" value="ECO:0007669"/>
    <property type="project" value="TreeGrafter"/>
</dbReference>
<dbReference type="SUPFAM" id="SSF56300">
    <property type="entry name" value="Metallo-dependent phosphatases"/>
    <property type="match status" value="1"/>
</dbReference>
<dbReference type="InterPro" id="IPR024654">
    <property type="entry name" value="Calcineurin-like_PHP_lpxH"/>
</dbReference>
<dbReference type="OrthoDB" id="9813918at2"/>
<dbReference type="Proteomes" id="UP000287798">
    <property type="component" value="Unassembled WGS sequence"/>
</dbReference>
<feature type="domain" description="Serine/threonine specific protein phosphatases" evidence="2">
    <location>
        <begin position="61"/>
        <end position="66"/>
    </location>
</feature>
<organism evidence="3 4">
    <name type="scientific">Thiohalobacter thiocyanaticus</name>
    <dbReference type="NCBI Taxonomy" id="585455"/>
    <lineage>
        <taxon>Bacteria</taxon>
        <taxon>Pseudomonadati</taxon>
        <taxon>Pseudomonadota</taxon>
        <taxon>Gammaproteobacteria</taxon>
        <taxon>Thiohalobacterales</taxon>
        <taxon>Thiohalobacteraceae</taxon>
        <taxon>Thiohalobacter</taxon>
    </lineage>
</organism>
<reference evidence="3 4" key="1">
    <citation type="journal article" date="2010" name="Int. J. Syst. Evol. Microbiol.">
        <title>Thiohalobacter thiocyanaticus gen. nov., sp. nov., a moderately halophilic, sulfur-oxidizing gammaproteobacterium from hypersaline lakes, that utilizes thiocyanate.</title>
        <authorList>
            <person name="Sorokin D.Y."/>
            <person name="Kovaleva O.L."/>
            <person name="Tourova T.P."/>
            <person name="Muyzer G."/>
        </authorList>
    </citation>
    <scope>NUCLEOTIDE SEQUENCE [LARGE SCALE GENOMIC DNA]</scope>
    <source>
        <strain evidence="3 4">Hrh1</strain>
    </source>
</reference>
<comment type="similarity">
    <text evidence="1">Belongs to the metallophosphoesterase superfamily. YfcE family.</text>
</comment>
<sequence>MKIAVLSDVHGNLPALSAVLDDIEGWGADQVILNGDLVNRGPCSLECLRLLQTRVPESRCIKGNHEAYVLACAEDPLSPEDPTRELRLFAHWTYHQLGSAVADIAAWVEHYDLDAPAGASLHITHGSRLGYRAGISASTSAEELAEKLGPPRDLFVGSHTHKPLIKRFNGTLVVNTGSVGQPLDGDERAAYGRFTLENGRWQAEIARVPFDKPRALQDMDESGFLEHGGAVTRLIRLELEQARMHVGSWMREYLPRVKAGEISVAAGVESYLRSCEA</sequence>
<dbReference type="InterPro" id="IPR029052">
    <property type="entry name" value="Metallo-depent_PP-like"/>
</dbReference>
<dbReference type="PANTHER" id="PTHR42850:SF2">
    <property type="entry name" value="BLL5683 PROTEIN"/>
    <property type="match status" value="1"/>
</dbReference>
<dbReference type="EMBL" id="QZMU01000001">
    <property type="protein sequence ID" value="RRQ21497.1"/>
    <property type="molecule type" value="Genomic_DNA"/>
</dbReference>
<comment type="caution">
    <text evidence="3">The sequence shown here is derived from an EMBL/GenBank/DDBJ whole genome shotgun (WGS) entry which is preliminary data.</text>
</comment>
<proteinExistence type="inferred from homology"/>
<evidence type="ECO:0000259" key="2">
    <source>
        <dbReference type="PROSITE" id="PS00125"/>
    </source>
</evidence>
<dbReference type="InterPro" id="IPR006186">
    <property type="entry name" value="Ser/Thr-sp_prot-phosphatase"/>
</dbReference>
<dbReference type="Gene3D" id="3.60.21.10">
    <property type="match status" value="1"/>
</dbReference>
<dbReference type="InterPro" id="IPR050126">
    <property type="entry name" value="Ap4A_hydrolase"/>
</dbReference>
<protein>
    <submittedName>
        <fullName evidence="3">Metallophosphoesterase</fullName>
    </submittedName>
</protein>
<dbReference type="Pfam" id="PF12850">
    <property type="entry name" value="Metallophos_2"/>
    <property type="match status" value="1"/>
</dbReference>
<name>A0A426QID0_9GAMM</name>
<evidence type="ECO:0000313" key="3">
    <source>
        <dbReference type="EMBL" id="RRQ21497.1"/>
    </source>
</evidence>
<keyword evidence="4" id="KW-1185">Reference proteome</keyword>
<dbReference type="PROSITE" id="PS00125">
    <property type="entry name" value="SER_THR_PHOSPHATASE"/>
    <property type="match status" value="1"/>
</dbReference>
<dbReference type="PANTHER" id="PTHR42850">
    <property type="entry name" value="METALLOPHOSPHOESTERASE"/>
    <property type="match status" value="1"/>
</dbReference>